<comment type="caution">
    <text evidence="2">The sequence shown here is derived from an EMBL/GenBank/DDBJ whole genome shotgun (WGS) entry which is preliminary data.</text>
</comment>
<keyword evidence="1" id="KW-1133">Transmembrane helix</keyword>
<evidence type="ECO:0000313" key="3">
    <source>
        <dbReference type="Proteomes" id="UP000324611"/>
    </source>
</evidence>
<keyword evidence="1" id="KW-0472">Membrane</keyword>
<protein>
    <submittedName>
        <fullName evidence="2">Uncharacterized protein</fullName>
    </submittedName>
</protein>
<reference evidence="2 3" key="1">
    <citation type="submission" date="2019-09" db="EMBL/GenBank/DDBJ databases">
        <title>Chitinophaga ginsengihumi sp. nov., isolated from soil of ginseng rhizosphere.</title>
        <authorList>
            <person name="Lee J."/>
        </authorList>
    </citation>
    <scope>NUCLEOTIDE SEQUENCE [LARGE SCALE GENOMIC DNA]</scope>
    <source>
        <strain evidence="2 3">BN140078</strain>
    </source>
</reference>
<dbReference type="Proteomes" id="UP000324611">
    <property type="component" value="Unassembled WGS sequence"/>
</dbReference>
<evidence type="ECO:0000256" key="1">
    <source>
        <dbReference type="SAM" id="Phobius"/>
    </source>
</evidence>
<evidence type="ECO:0000313" key="2">
    <source>
        <dbReference type="EMBL" id="KAA2241520.1"/>
    </source>
</evidence>
<feature type="transmembrane region" description="Helical" evidence="1">
    <location>
        <begin position="6"/>
        <end position="24"/>
    </location>
</feature>
<dbReference type="EMBL" id="VUOC01000003">
    <property type="protein sequence ID" value="KAA2241520.1"/>
    <property type="molecule type" value="Genomic_DNA"/>
</dbReference>
<gene>
    <name evidence="2" type="ORF">F0L74_16630</name>
</gene>
<dbReference type="AlphaFoldDB" id="A0A5B2VSB0"/>
<sequence>MTLPVILSIWGAVLSTVLFGIKIFETYRDRNRLLISYYFGVTQHENQIIIANPSKTPAMIDYYELFWGRRRLWRTKVLKEIFSPDDCANITIPSYSKHVLTFSDEDYFNWDTPSIKNSKIYIRLYVVGGKGPKTILVYPQR</sequence>
<accession>A0A5B2VSB0</accession>
<reference evidence="2 3" key="2">
    <citation type="submission" date="2019-09" db="EMBL/GenBank/DDBJ databases">
        <authorList>
            <person name="Jin C."/>
        </authorList>
    </citation>
    <scope>NUCLEOTIDE SEQUENCE [LARGE SCALE GENOMIC DNA]</scope>
    <source>
        <strain evidence="2 3">BN140078</strain>
    </source>
</reference>
<organism evidence="2 3">
    <name type="scientific">Chitinophaga agrisoli</name>
    <dbReference type="NCBI Taxonomy" id="2607653"/>
    <lineage>
        <taxon>Bacteria</taxon>
        <taxon>Pseudomonadati</taxon>
        <taxon>Bacteroidota</taxon>
        <taxon>Chitinophagia</taxon>
        <taxon>Chitinophagales</taxon>
        <taxon>Chitinophagaceae</taxon>
        <taxon>Chitinophaga</taxon>
    </lineage>
</organism>
<keyword evidence="3" id="KW-1185">Reference proteome</keyword>
<proteinExistence type="predicted"/>
<keyword evidence="1" id="KW-0812">Transmembrane</keyword>
<name>A0A5B2VSB0_9BACT</name>
<dbReference type="RefSeq" id="WP_149839034.1">
    <property type="nucleotide sequence ID" value="NZ_VUOC01000003.1"/>
</dbReference>